<dbReference type="Proteomes" id="UP000198297">
    <property type="component" value="Unassembled WGS sequence"/>
</dbReference>
<evidence type="ECO:0000313" key="1">
    <source>
        <dbReference type="EMBL" id="SNR67465.1"/>
    </source>
</evidence>
<gene>
    <name evidence="1" type="ORF">SAMN06266787_10981</name>
    <name evidence="2" type="ORF">SAMN06266787_12716</name>
</gene>
<name>A0A238Y8B8_HALEZ</name>
<proteinExistence type="predicted"/>
<reference evidence="1 3" key="1">
    <citation type="submission" date="2017-06" db="EMBL/GenBank/DDBJ databases">
        <authorList>
            <person name="Kim H.J."/>
            <person name="Triplett B.A."/>
        </authorList>
    </citation>
    <scope>NUCLEOTIDE SEQUENCE [LARGE SCALE GENOMIC DNA]</scope>
    <source>
        <strain evidence="1 3">DSM 19316</strain>
    </source>
</reference>
<dbReference type="AlphaFoldDB" id="A0A238Y8B8"/>
<protein>
    <submittedName>
        <fullName evidence="1">Uncharacterized protein</fullName>
    </submittedName>
</protein>
<feature type="non-terminal residue" evidence="1">
    <location>
        <position position="29"/>
    </location>
</feature>
<sequence length="29" mass="3084">MARSGMGIIVVLVALDWLVVGTVSHRSES</sequence>
<accession>A0A238Y8B8</accession>
<organism evidence="1 3">
    <name type="scientific">Halorubrum ezzemoulense</name>
    <name type="common">Halorubrum chaoviator</name>
    <dbReference type="NCBI Taxonomy" id="337243"/>
    <lineage>
        <taxon>Archaea</taxon>
        <taxon>Methanobacteriati</taxon>
        <taxon>Methanobacteriota</taxon>
        <taxon>Stenosarchaea group</taxon>
        <taxon>Halobacteria</taxon>
        <taxon>Halobacteriales</taxon>
        <taxon>Haloferacaceae</taxon>
        <taxon>Halorubrum</taxon>
    </lineage>
</organism>
<dbReference type="EMBL" id="FZNK01000009">
    <property type="protein sequence ID" value="SNR67465.1"/>
    <property type="molecule type" value="Genomic_DNA"/>
</dbReference>
<evidence type="ECO:0000313" key="2">
    <source>
        <dbReference type="EMBL" id="SNR77952.1"/>
    </source>
</evidence>
<dbReference type="EMBL" id="FZNK01000027">
    <property type="protein sequence ID" value="SNR77952.1"/>
    <property type="molecule type" value="Genomic_DNA"/>
</dbReference>
<evidence type="ECO:0000313" key="3">
    <source>
        <dbReference type="Proteomes" id="UP000198297"/>
    </source>
</evidence>